<name>V6LWE3_9EUKA</name>
<proteinExistence type="predicted"/>
<protein>
    <submittedName>
        <fullName evidence="1">Uncharacterized protein</fullName>
    </submittedName>
</protein>
<dbReference type="EMBL" id="KI545981">
    <property type="protein sequence ID" value="EST48568.1"/>
    <property type="molecule type" value="Genomic_DNA"/>
</dbReference>
<reference evidence="1" key="1">
    <citation type="journal article" date="2014" name="PLoS Genet.">
        <title>The Genome of Spironucleus salmonicida Highlights a Fish Pathogen Adapted to Fluctuating Environments.</title>
        <authorList>
            <person name="Xu F."/>
            <person name="Jerlstrom-Hultqvist J."/>
            <person name="Einarsson E."/>
            <person name="Astvaldsson A."/>
            <person name="Svard S.G."/>
            <person name="Andersson J.O."/>
        </authorList>
    </citation>
    <scope>NUCLEOTIDE SEQUENCE</scope>
</reference>
<accession>V6LWE3</accession>
<dbReference type="AlphaFoldDB" id="V6LWE3"/>
<gene>
    <name evidence="1" type="ORF">SS50377_11179</name>
</gene>
<organism evidence="1">
    <name type="scientific">Spironucleus salmonicida</name>
    <dbReference type="NCBI Taxonomy" id="348837"/>
    <lineage>
        <taxon>Eukaryota</taxon>
        <taxon>Metamonada</taxon>
        <taxon>Diplomonadida</taxon>
        <taxon>Hexamitidae</taxon>
        <taxon>Hexamitinae</taxon>
        <taxon>Spironucleus</taxon>
    </lineage>
</organism>
<sequence>MIEQYDFQLQLENKIEISKYKIVSVQFLDNKFNLFLSDKSCYIYDLKLSLESIQQNNKQLMLSSQDLIYLDLDNLKFTPNIDYSSGGDEKYADRIILSHIKTMHYTSLNLFSMTPLIIIYNFKESQLEILNIAKFKSLKITTQPIENLCLSSSVDCIYLAFSTYSNNDDESIISIYKIYNEISQIELIFNFYVFGKPRSVVVFQQKSVYCTVITDYNTIYIQNLTKDILQCINPISQFEFCLVLPQDDMIYALDQNKNGSIVYLESQQQGYLEVLEPSQFIFQQFTEMLMIYAQTSSFTIDYPLNKDIEQQCYLYNAQQVFIQYENQDPLSLIDIQRKSQQVTSRKGNAQEYYVQHKNIFQLKLKKMLARLEQYMDECNKTFNVEPQTHIRASVSNYEPSQTSLVASTKSTTEQQTSSVSVIQLSQLEYKPVLNKKIDLPDFWDLRSKFLQYDTIQLLDHSLFRTIHFSRYENSQIFSYQLQSIFCDKIDLRIDIKAQFMIQQFCIRILPVITYITQNMQNIPEITNFMTLINQTFNTSLDFDFEQFLISFSIDQPCYSSKENYLFTISFISIFTIFSFLHEFQTSQYQINDESFKILEDAFKAYFQSNNNFLSLYNIYDYMLESAIHIKYSCFAILRLYQQIASDWYIQHSILDSYISHVVLETQDLILKVQAKRLNEIPVYIVILESLAQPVCSILIGANYDELEGVTSLRQSVSLAGRGSKELSRDSQKAINSLKLVIKQIIMRFEQYNEAMNVPNVPTGHFLPLGLLLHSLSYNLFFLTSIFGFENCQEILNNAGSIDDSEYIIQIIQSLIKFSTYFENENLRTYTYEQVTQFFLKTRRECFINVFIDLINKNQNSGCFDSIHKYFIFLKFNYPGVLQQFGSIILEQTLPISKQIFQTYIQTKGSKQLVHDLLKIVSVVSRVCDKIQSINLQNHSMIYFSSIIGQISIFDYMDYQKSSIIVNDNSNFDLIRSFEIKDKFIFAISLNSDKLIFIRAGIPDLLIIPIIPEQGNALFSSIIIKKRFIPSENFVFVSTTEADGKFCITFSNHPSNSIHQFRLRSLDIQKNDDYFGYFKYRQSGSLSKNLFSKKLIINCVIEEDTVQFIVKQ</sequence>
<dbReference type="VEuPathDB" id="GiardiaDB:SS50377_23585"/>
<evidence type="ECO:0000313" key="1">
    <source>
        <dbReference type="EMBL" id="EST48568.1"/>
    </source>
</evidence>